<comment type="caution">
    <text evidence="4">The sequence shown here is derived from an EMBL/GenBank/DDBJ whole genome shotgun (WGS) entry which is preliminary data.</text>
</comment>
<evidence type="ECO:0000313" key="5">
    <source>
        <dbReference type="Proteomes" id="UP001207742"/>
    </source>
</evidence>
<evidence type="ECO:0000259" key="3">
    <source>
        <dbReference type="Pfam" id="PF00464"/>
    </source>
</evidence>
<protein>
    <recommendedName>
        <fullName evidence="3">Serine hydroxymethyltransferase-like domain-containing protein</fullName>
    </recommendedName>
</protein>
<proteinExistence type="predicted"/>
<dbReference type="Proteomes" id="UP001207742">
    <property type="component" value="Unassembled WGS sequence"/>
</dbReference>
<dbReference type="Gene3D" id="3.40.640.10">
    <property type="entry name" value="Type I PLP-dependent aspartate aminotransferase-like (Major domain)"/>
    <property type="match status" value="1"/>
</dbReference>
<name>A0ABT3IKB2_9BACT</name>
<accession>A0ABT3IKB2</accession>
<keyword evidence="5" id="KW-1185">Reference proteome</keyword>
<evidence type="ECO:0000256" key="1">
    <source>
        <dbReference type="ARBA" id="ARBA00001933"/>
    </source>
</evidence>
<dbReference type="RefSeq" id="WP_264729970.1">
    <property type="nucleotide sequence ID" value="NZ_JAPDNR010000001.1"/>
</dbReference>
<organism evidence="4 5">
    <name type="scientific">Chitinophaga nivalis</name>
    <dbReference type="NCBI Taxonomy" id="2991709"/>
    <lineage>
        <taxon>Bacteria</taxon>
        <taxon>Pseudomonadati</taxon>
        <taxon>Bacteroidota</taxon>
        <taxon>Chitinophagia</taxon>
        <taxon>Chitinophagales</taxon>
        <taxon>Chitinophagaceae</taxon>
        <taxon>Chitinophaga</taxon>
    </lineage>
</organism>
<dbReference type="PANTHER" id="PTHR11680:SF35">
    <property type="entry name" value="SERINE HYDROXYMETHYLTRANSFERASE 1"/>
    <property type="match status" value="1"/>
</dbReference>
<dbReference type="InterPro" id="IPR049943">
    <property type="entry name" value="Ser_HO-MeTrfase-like"/>
</dbReference>
<dbReference type="InterPro" id="IPR015422">
    <property type="entry name" value="PyrdxlP-dep_Trfase_small"/>
</dbReference>
<dbReference type="Gene3D" id="3.90.1150.10">
    <property type="entry name" value="Aspartate Aminotransferase, domain 1"/>
    <property type="match status" value="1"/>
</dbReference>
<comment type="cofactor">
    <cofactor evidence="1">
        <name>pyridoxal 5'-phosphate</name>
        <dbReference type="ChEBI" id="CHEBI:597326"/>
    </cofactor>
</comment>
<evidence type="ECO:0000256" key="2">
    <source>
        <dbReference type="ARBA" id="ARBA00022898"/>
    </source>
</evidence>
<feature type="domain" description="Serine hydroxymethyltransferase-like" evidence="3">
    <location>
        <begin position="18"/>
        <end position="391"/>
    </location>
</feature>
<evidence type="ECO:0000313" key="4">
    <source>
        <dbReference type="EMBL" id="MCW3484388.1"/>
    </source>
</evidence>
<keyword evidence="2" id="KW-0663">Pyridoxal phosphate</keyword>
<reference evidence="4 5" key="1">
    <citation type="submission" date="2022-10" db="EMBL/GenBank/DDBJ databases">
        <title>Chitinophaga nivalis PC15 sp. nov., isolated from Pyeongchang county, South Korea.</title>
        <authorList>
            <person name="Trinh H.N."/>
        </authorList>
    </citation>
    <scope>NUCLEOTIDE SEQUENCE [LARGE SCALE GENOMIC DNA]</scope>
    <source>
        <strain evidence="4 5">PC14</strain>
    </source>
</reference>
<dbReference type="PANTHER" id="PTHR11680">
    <property type="entry name" value="SERINE HYDROXYMETHYLTRANSFERASE"/>
    <property type="match status" value="1"/>
</dbReference>
<dbReference type="InterPro" id="IPR015424">
    <property type="entry name" value="PyrdxlP-dep_Trfase"/>
</dbReference>
<dbReference type="SUPFAM" id="SSF53383">
    <property type="entry name" value="PLP-dependent transferases"/>
    <property type="match status" value="1"/>
</dbReference>
<gene>
    <name evidence="4" type="ORF">OL497_10815</name>
</gene>
<dbReference type="InterPro" id="IPR039429">
    <property type="entry name" value="SHMT-like_dom"/>
</dbReference>
<dbReference type="Pfam" id="PF00464">
    <property type="entry name" value="SHMT"/>
    <property type="match status" value="1"/>
</dbReference>
<dbReference type="EMBL" id="JAPDNS010000001">
    <property type="protein sequence ID" value="MCW3484388.1"/>
    <property type="molecule type" value="Genomic_DNA"/>
</dbReference>
<sequence length="433" mass="48404">MIGKGFEIADNTGIADYVLALLQSEEQLSSEALHMTANENVLSRTAERALASVLSQRYHIGTSNDYHFNHIAQKSSLLFRGLPNIYRLESLSHEVLRKCLKGTVSDTRMLSGMHAMMSAISSLTEPGDMVLSVHPDGGGHFATGNLINRLGRRSVFIEHDPRELLLSLSHLKKLKQEHKNIKAVFLDDSAPLYRMPVAAVRDILGKEVTIVYDASHTLGLIMGDAYINPLKEGCDVIQGNTHKTFPGPQKGLLHFADKSTGEKAMEVIGSSLVSSQHTHHAIALYITILEMEMYGRSYAQTTIENARLLSEYLAGHGLQLLSNGKSFTDSNQFLLRVQEGMTNHEAYRRLHESHICVNVKNVFHQNVIRIGVQELTRWGMKGDEMKEIADILRIILLEGSSQHTTARVDELRKTYNSVHFSFDSDLEKISMMQ</sequence>
<dbReference type="InterPro" id="IPR015421">
    <property type="entry name" value="PyrdxlP-dep_Trfase_major"/>
</dbReference>